<feature type="compositionally biased region" description="Low complexity" evidence="11">
    <location>
        <begin position="186"/>
        <end position="196"/>
    </location>
</feature>
<feature type="region of interest" description="Disordered" evidence="11">
    <location>
        <begin position="1"/>
        <end position="51"/>
    </location>
</feature>
<dbReference type="InterPro" id="IPR044557">
    <property type="entry name" value="WOX8/9-like"/>
</dbReference>
<dbReference type="SUPFAM" id="SSF46689">
    <property type="entry name" value="Homeodomain-like"/>
    <property type="match status" value="1"/>
</dbReference>
<dbReference type="Pfam" id="PF00046">
    <property type="entry name" value="Homeodomain"/>
    <property type="match status" value="1"/>
</dbReference>
<keyword evidence="6" id="KW-0804">Transcription</keyword>
<evidence type="ECO:0000256" key="1">
    <source>
        <dbReference type="ARBA" id="ARBA00004123"/>
    </source>
</evidence>
<keyword evidence="3" id="KW-0805">Transcription regulation</keyword>
<name>R9R8D1_PICAB</name>
<dbReference type="SMART" id="SM00389">
    <property type="entry name" value="HOX"/>
    <property type="match status" value="1"/>
</dbReference>
<evidence type="ECO:0000256" key="6">
    <source>
        <dbReference type="ARBA" id="ARBA00023163"/>
    </source>
</evidence>
<keyword evidence="2" id="KW-0217">Developmental protein</keyword>
<sequence length="306" mass="33817">MLGEYGKRSPAERTRSLHSNIMNSKKHWPSMFMKSKSSTSPGNQLPETSNSSAMRLPYFEGALSHNYVREKETSKPKTNSRWHPKPEQIHILEAIFNSGMVNPPREEIKIIRAQLEEFGQVGDVNVFYWFQNRKARSKRKQQLQYAQMSKCGAKGARTTSSTASTSATSTSTSQSKPITIGNQPRSSSAVPVSSSSGNHYDLQVNQEMSNTQYSNMQAIGRAVTTGSNGILNEGGVWEDSISNADPLISVIINDIPMEVPKGPINFRALFGDDALLLHSSGQLVLVNEWGFTLEGLEHGATYFNLS</sequence>
<dbReference type="GO" id="GO:0050793">
    <property type="term" value="P:regulation of developmental process"/>
    <property type="evidence" value="ECO:0007669"/>
    <property type="project" value="InterPro"/>
</dbReference>
<dbReference type="CDD" id="cd00086">
    <property type="entry name" value="homeodomain"/>
    <property type="match status" value="1"/>
</dbReference>
<feature type="DNA-binding region" description="Homeobox" evidence="9">
    <location>
        <begin position="77"/>
        <end position="141"/>
    </location>
</feature>
<evidence type="ECO:0000256" key="2">
    <source>
        <dbReference type="ARBA" id="ARBA00022473"/>
    </source>
</evidence>
<reference evidence="13" key="1">
    <citation type="journal article" date="2013" name="BMC Plant Biol.">
        <title>Analysis of the WUSCHEL-RELATED HOMEOBOX gene family in the conifer picea abies reveals extensive conservation as well as dynamic patterns.</title>
        <authorList>
            <person name="Hedman H."/>
            <person name="Zhu T."/>
            <person name="von Arnold S."/>
            <person name="Sohlberg J.J."/>
        </authorList>
    </citation>
    <scope>NUCLEOTIDE SEQUENCE</scope>
</reference>
<keyword evidence="5 9" id="KW-0371">Homeobox</keyword>
<dbReference type="GO" id="GO:0003700">
    <property type="term" value="F:DNA-binding transcription factor activity"/>
    <property type="evidence" value="ECO:0007669"/>
    <property type="project" value="InterPro"/>
</dbReference>
<feature type="domain" description="Homeobox" evidence="12">
    <location>
        <begin position="75"/>
        <end position="140"/>
    </location>
</feature>
<comment type="subcellular location">
    <subcellularLocation>
        <location evidence="1 9 10">Nucleus</location>
    </subcellularLocation>
</comment>
<evidence type="ECO:0000256" key="10">
    <source>
        <dbReference type="RuleBase" id="RU000682"/>
    </source>
</evidence>
<feature type="compositionally biased region" description="Basic and acidic residues" evidence="11">
    <location>
        <begin position="1"/>
        <end position="15"/>
    </location>
</feature>
<dbReference type="FunFam" id="1.10.10.60:FF:000118">
    <property type="entry name" value="WUSCHEL-related homeobox 11"/>
    <property type="match status" value="1"/>
</dbReference>
<organism evidence="13">
    <name type="scientific">Picea abies</name>
    <name type="common">Norway spruce</name>
    <name type="synonym">Picea excelsa</name>
    <dbReference type="NCBI Taxonomy" id="3329"/>
    <lineage>
        <taxon>Eukaryota</taxon>
        <taxon>Viridiplantae</taxon>
        <taxon>Streptophyta</taxon>
        <taxon>Embryophyta</taxon>
        <taxon>Tracheophyta</taxon>
        <taxon>Spermatophyta</taxon>
        <taxon>Pinopsida</taxon>
        <taxon>Pinidae</taxon>
        <taxon>Conifers I</taxon>
        <taxon>Pinales</taxon>
        <taxon>Pinaceae</taxon>
        <taxon>Picea</taxon>
    </lineage>
</organism>
<evidence type="ECO:0000313" key="13">
    <source>
        <dbReference type="EMBL" id="AGL53585.1"/>
    </source>
</evidence>
<keyword evidence="4 9" id="KW-0238">DNA-binding</keyword>
<feature type="region of interest" description="Disordered" evidence="11">
    <location>
        <begin position="149"/>
        <end position="197"/>
    </location>
</feature>
<evidence type="ECO:0000256" key="3">
    <source>
        <dbReference type="ARBA" id="ARBA00023015"/>
    </source>
</evidence>
<keyword evidence="7 9" id="KW-0539">Nucleus</keyword>
<dbReference type="PANTHER" id="PTHR47288">
    <property type="entry name" value="WUSCHEL-RELATED HOMEOBOX 9"/>
    <property type="match status" value="1"/>
</dbReference>
<dbReference type="AlphaFoldDB" id="R9R8D1"/>
<evidence type="ECO:0000256" key="8">
    <source>
        <dbReference type="ARBA" id="ARBA00024040"/>
    </source>
</evidence>
<evidence type="ECO:0000256" key="9">
    <source>
        <dbReference type="PROSITE-ProRule" id="PRU00108"/>
    </source>
</evidence>
<gene>
    <name evidence="13" type="primary">WOX8B</name>
</gene>
<dbReference type="EMBL" id="JX411951">
    <property type="protein sequence ID" value="AGL53585.1"/>
    <property type="molecule type" value="Genomic_DNA"/>
</dbReference>
<evidence type="ECO:0000256" key="4">
    <source>
        <dbReference type="ARBA" id="ARBA00023125"/>
    </source>
</evidence>
<feature type="compositionally biased region" description="Polar residues" evidence="11">
    <location>
        <begin position="35"/>
        <end position="51"/>
    </location>
</feature>
<proteinExistence type="inferred from homology"/>
<dbReference type="GO" id="GO:0003677">
    <property type="term" value="F:DNA binding"/>
    <property type="evidence" value="ECO:0007669"/>
    <property type="project" value="UniProtKB-UniRule"/>
</dbReference>
<dbReference type="GO" id="GO:0048731">
    <property type="term" value="P:system development"/>
    <property type="evidence" value="ECO:0007669"/>
    <property type="project" value="UniProtKB-ARBA"/>
</dbReference>
<feature type="compositionally biased region" description="Low complexity" evidence="11">
    <location>
        <begin position="158"/>
        <end position="173"/>
    </location>
</feature>
<evidence type="ECO:0000256" key="11">
    <source>
        <dbReference type="SAM" id="MobiDB-lite"/>
    </source>
</evidence>
<dbReference type="GO" id="GO:0005634">
    <property type="term" value="C:nucleus"/>
    <property type="evidence" value="ECO:0007669"/>
    <property type="project" value="UniProtKB-SubCell"/>
</dbReference>
<dbReference type="PANTHER" id="PTHR47288:SF1">
    <property type="entry name" value="WUSCHEL-RELATED HOMEOBOX 9"/>
    <property type="match status" value="1"/>
</dbReference>
<evidence type="ECO:0000256" key="5">
    <source>
        <dbReference type="ARBA" id="ARBA00023155"/>
    </source>
</evidence>
<dbReference type="InterPro" id="IPR009057">
    <property type="entry name" value="Homeodomain-like_sf"/>
</dbReference>
<dbReference type="PROSITE" id="PS50071">
    <property type="entry name" value="HOMEOBOX_2"/>
    <property type="match status" value="1"/>
</dbReference>
<comment type="similarity">
    <text evidence="8">Belongs to the WUS homeobox family.</text>
</comment>
<evidence type="ECO:0000256" key="7">
    <source>
        <dbReference type="ARBA" id="ARBA00023242"/>
    </source>
</evidence>
<feature type="compositionally biased region" description="Polar residues" evidence="11">
    <location>
        <begin position="174"/>
        <end position="185"/>
    </location>
</feature>
<dbReference type="InterPro" id="IPR001356">
    <property type="entry name" value="HD"/>
</dbReference>
<evidence type="ECO:0000259" key="12">
    <source>
        <dbReference type="PROSITE" id="PS50071"/>
    </source>
</evidence>
<protein>
    <submittedName>
        <fullName evidence="13">WUSCHEL homeobox protein WOX8B</fullName>
    </submittedName>
</protein>
<accession>R9R8D1</accession>
<dbReference type="Gene3D" id="1.10.10.60">
    <property type="entry name" value="Homeodomain-like"/>
    <property type="match status" value="1"/>
</dbReference>